<dbReference type="Pfam" id="PF16472">
    <property type="entry name" value="DUF5050"/>
    <property type="match status" value="1"/>
</dbReference>
<dbReference type="EMBL" id="SLWV01000036">
    <property type="protein sequence ID" value="TCO69002.1"/>
    <property type="molecule type" value="Genomic_DNA"/>
</dbReference>
<dbReference type="OrthoDB" id="1676127at2"/>
<dbReference type="InterPro" id="IPR032485">
    <property type="entry name" value="LRP1-like_beta_prop"/>
</dbReference>
<dbReference type="InterPro" id="IPR053369">
    <property type="entry name" value="SrfA-induced_signal"/>
</dbReference>
<feature type="transmembrane region" description="Helical" evidence="1">
    <location>
        <begin position="12"/>
        <end position="31"/>
    </location>
</feature>
<accession>A0A4R2KA22</accession>
<protein>
    <submittedName>
        <fullName evidence="3">Uncharacterized protein DUF5050</fullName>
    </submittedName>
</protein>
<organism evidence="3 4">
    <name type="scientific">Marinisporobacter balticus</name>
    <dbReference type="NCBI Taxonomy" id="2018667"/>
    <lineage>
        <taxon>Bacteria</taxon>
        <taxon>Bacillati</taxon>
        <taxon>Bacillota</taxon>
        <taxon>Clostridia</taxon>
        <taxon>Peptostreptococcales</taxon>
        <taxon>Thermotaleaceae</taxon>
        <taxon>Marinisporobacter</taxon>
    </lineage>
</organism>
<dbReference type="SUPFAM" id="SSF69304">
    <property type="entry name" value="Tricorn protease N-terminal domain"/>
    <property type="match status" value="1"/>
</dbReference>
<feature type="domain" description="Prolow-density lipoprotein receptor-related protein 1-like beta-propeller" evidence="2">
    <location>
        <begin position="62"/>
        <end position="329"/>
    </location>
</feature>
<dbReference type="AlphaFoldDB" id="A0A4R2KA22"/>
<dbReference type="InterPro" id="IPR011042">
    <property type="entry name" value="6-blade_b-propeller_TolB-like"/>
</dbReference>
<keyword evidence="1" id="KW-1133">Transmembrane helix</keyword>
<keyword evidence="4" id="KW-1185">Reference proteome</keyword>
<gene>
    <name evidence="3" type="ORF">EV214_13628</name>
</gene>
<evidence type="ECO:0000313" key="4">
    <source>
        <dbReference type="Proteomes" id="UP000294919"/>
    </source>
</evidence>
<dbReference type="Proteomes" id="UP000294919">
    <property type="component" value="Unassembled WGS sequence"/>
</dbReference>
<dbReference type="RefSeq" id="WP_132247886.1">
    <property type="nucleotide sequence ID" value="NZ_SLWV01000036.1"/>
</dbReference>
<proteinExistence type="predicted"/>
<dbReference type="PANTHER" id="PTHR32256:SF17">
    <property type="entry name" value="EGF-LIKE DOMAIN-CONTAINING PROTEIN"/>
    <property type="match status" value="1"/>
</dbReference>
<comment type="caution">
    <text evidence="3">The sequence shown here is derived from an EMBL/GenBank/DDBJ whole genome shotgun (WGS) entry which is preliminary data.</text>
</comment>
<keyword evidence="1" id="KW-0472">Membrane</keyword>
<sequence length="347" mass="41113">MEEEKKTIKRGMLIFYCFVLLHAIGVIKLNVNIFQTFHEKYYDFKIKNVKKLHLSNDKKMGNIEGNINNYGHAVENDEYIFYLKDNLWLYRSDKEFKNGKTLVRQGSGNGICHLNIIGDYLLYMQGDNLIRRKIDGSEVSKVPMMDFTIDPHVIGDWIYFIKVSKNNSGICKMTINGENFKKISNVETYDMALYNGKIYYSFEYDKTRYLNCMDLDGNNKKVIVNVQTRDMIIEDNYIYYVDEKDYKLYKLNLKNKYIQLLVDEKVSKFCKNDIWIYYSKYGKQPLDEGEGLYKIDENGIDMKKINDDRDVENLSVIGKWIMYMSSEDREYPTLKRISKNDEIIPMN</sequence>
<evidence type="ECO:0000313" key="3">
    <source>
        <dbReference type="EMBL" id="TCO69002.1"/>
    </source>
</evidence>
<dbReference type="Gene3D" id="2.120.10.30">
    <property type="entry name" value="TolB, C-terminal domain"/>
    <property type="match status" value="1"/>
</dbReference>
<reference evidence="3 4" key="1">
    <citation type="submission" date="2019-03" db="EMBL/GenBank/DDBJ databases">
        <title>Genomic Encyclopedia of Type Strains, Phase IV (KMG-IV): sequencing the most valuable type-strain genomes for metagenomic binning, comparative biology and taxonomic classification.</title>
        <authorList>
            <person name="Goeker M."/>
        </authorList>
    </citation>
    <scope>NUCLEOTIDE SEQUENCE [LARGE SCALE GENOMIC DNA]</scope>
    <source>
        <strain evidence="3 4">DSM 102940</strain>
    </source>
</reference>
<keyword evidence="1" id="KW-0812">Transmembrane</keyword>
<evidence type="ECO:0000256" key="1">
    <source>
        <dbReference type="SAM" id="Phobius"/>
    </source>
</evidence>
<evidence type="ECO:0000259" key="2">
    <source>
        <dbReference type="Pfam" id="PF16472"/>
    </source>
</evidence>
<dbReference type="PANTHER" id="PTHR32256">
    <property type="match status" value="1"/>
</dbReference>
<name>A0A4R2KA22_9FIRM</name>